<keyword evidence="9" id="KW-0472">Membrane</keyword>
<dbReference type="InterPro" id="IPR036188">
    <property type="entry name" value="FAD/NAD-bd_sf"/>
</dbReference>
<keyword evidence="9" id="KW-1133">Transmembrane helix</keyword>
<accession>A0ABR7GG80</accession>
<evidence type="ECO:0000256" key="2">
    <source>
        <dbReference type="ARBA" id="ARBA00022630"/>
    </source>
</evidence>
<dbReference type="PROSITE" id="PS00573">
    <property type="entry name" value="PYRIDINE_REDOX_2"/>
    <property type="match status" value="1"/>
</dbReference>
<dbReference type="PRINTS" id="PR00469">
    <property type="entry name" value="PNDRDTASEII"/>
</dbReference>
<dbReference type="InterPro" id="IPR005982">
    <property type="entry name" value="Thioredox_Rdtase"/>
</dbReference>
<evidence type="ECO:0000313" key="12">
    <source>
        <dbReference type="Proteomes" id="UP000643810"/>
    </source>
</evidence>
<keyword evidence="9" id="KW-0812">Transmembrane</keyword>
<evidence type="ECO:0000256" key="6">
    <source>
        <dbReference type="ARBA" id="ARBA00023284"/>
    </source>
</evidence>
<feature type="transmembrane region" description="Helical" evidence="9">
    <location>
        <begin position="12"/>
        <end position="30"/>
    </location>
</feature>
<protein>
    <recommendedName>
        <fullName evidence="7">Thioredoxin reductase</fullName>
        <ecNumber evidence="7">1.8.1.9</ecNumber>
    </recommendedName>
</protein>
<dbReference type="NCBIfam" id="TIGR01292">
    <property type="entry name" value="TRX_reduct"/>
    <property type="match status" value="1"/>
</dbReference>
<evidence type="ECO:0000259" key="10">
    <source>
        <dbReference type="Pfam" id="PF07992"/>
    </source>
</evidence>
<dbReference type="Proteomes" id="UP000643810">
    <property type="component" value="Unassembled WGS sequence"/>
</dbReference>
<dbReference type="GO" id="GO:0004791">
    <property type="term" value="F:thioredoxin-disulfide reductase (NADPH) activity"/>
    <property type="evidence" value="ECO:0007669"/>
    <property type="project" value="UniProtKB-EC"/>
</dbReference>
<keyword evidence="5" id="KW-1015">Disulfide bond</keyword>
<comment type="cofactor">
    <cofactor evidence="8">
        <name>FAD</name>
        <dbReference type="ChEBI" id="CHEBI:57692"/>
    </cofactor>
    <text evidence="8">Binds 1 FAD per subunit.</text>
</comment>
<evidence type="ECO:0000256" key="8">
    <source>
        <dbReference type="RuleBase" id="RU003881"/>
    </source>
</evidence>
<evidence type="ECO:0000256" key="4">
    <source>
        <dbReference type="ARBA" id="ARBA00023002"/>
    </source>
</evidence>
<keyword evidence="2 7" id="KW-0285">Flavoprotein</keyword>
<dbReference type="InterPro" id="IPR023753">
    <property type="entry name" value="FAD/NAD-binding_dom"/>
</dbReference>
<evidence type="ECO:0000313" key="11">
    <source>
        <dbReference type="EMBL" id="MBC5685780.1"/>
    </source>
</evidence>
<evidence type="ECO:0000256" key="5">
    <source>
        <dbReference type="ARBA" id="ARBA00023157"/>
    </source>
</evidence>
<proteinExistence type="inferred from homology"/>
<keyword evidence="12" id="KW-1185">Reference proteome</keyword>
<keyword evidence="4 7" id="KW-0560">Oxidoreductase</keyword>
<dbReference type="EC" id="1.8.1.9" evidence="7"/>
<feature type="domain" description="FAD/NAD(P)-binding" evidence="10">
    <location>
        <begin position="12"/>
        <end position="299"/>
    </location>
</feature>
<reference evidence="11 12" key="1">
    <citation type="submission" date="2020-08" db="EMBL/GenBank/DDBJ databases">
        <title>Genome public.</title>
        <authorList>
            <person name="Liu C."/>
            <person name="Sun Q."/>
        </authorList>
    </citation>
    <scope>NUCLEOTIDE SEQUENCE [LARGE SCALE GENOMIC DNA]</scope>
    <source>
        <strain evidence="11 12">NSJ-9</strain>
    </source>
</reference>
<dbReference type="PANTHER" id="PTHR48105">
    <property type="entry name" value="THIOREDOXIN REDUCTASE 1-RELATED-RELATED"/>
    <property type="match status" value="1"/>
</dbReference>
<dbReference type="InterPro" id="IPR008255">
    <property type="entry name" value="Pyr_nucl-diS_OxRdtase_2_AS"/>
</dbReference>
<comment type="caution">
    <text evidence="11">The sequence shown here is derived from an EMBL/GenBank/DDBJ whole genome shotgun (WGS) entry which is preliminary data.</text>
</comment>
<keyword evidence="3 7" id="KW-0274">FAD</keyword>
<evidence type="ECO:0000256" key="7">
    <source>
        <dbReference type="RuleBase" id="RU003880"/>
    </source>
</evidence>
<name>A0ABR7GG80_9FIRM</name>
<evidence type="ECO:0000256" key="9">
    <source>
        <dbReference type="SAM" id="Phobius"/>
    </source>
</evidence>
<keyword evidence="8" id="KW-0521">NADP</keyword>
<comment type="subunit">
    <text evidence="7">Homodimer.</text>
</comment>
<dbReference type="PRINTS" id="PR00368">
    <property type="entry name" value="FADPNR"/>
</dbReference>
<dbReference type="Gene3D" id="3.50.50.60">
    <property type="entry name" value="FAD/NAD(P)-binding domain"/>
    <property type="match status" value="2"/>
</dbReference>
<comment type="catalytic activity">
    <reaction evidence="7">
        <text>[thioredoxin]-dithiol + NADP(+) = [thioredoxin]-disulfide + NADPH + H(+)</text>
        <dbReference type="Rhea" id="RHEA:20345"/>
        <dbReference type="Rhea" id="RHEA-COMP:10698"/>
        <dbReference type="Rhea" id="RHEA-COMP:10700"/>
        <dbReference type="ChEBI" id="CHEBI:15378"/>
        <dbReference type="ChEBI" id="CHEBI:29950"/>
        <dbReference type="ChEBI" id="CHEBI:50058"/>
        <dbReference type="ChEBI" id="CHEBI:57783"/>
        <dbReference type="ChEBI" id="CHEBI:58349"/>
        <dbReference type="EC" id="1.8.1.9"/>
    </reaction>
</comment>
<dbReference type="InterPro" id="IPR050097">
    <property type="entry name" value="Ferredoxin-NADP_redctase_2"/>
</dbReference>
<dbReference type="SUPFAM" id="SSF51905">
    <property type="entry name" value="FAD/NAD(P)-binding domain"/>
    <property type="match status" value="1"/>
</dbReference>
<comment type="similarity">
    <text evidence="1 7">Belongs to the class-II pyridine nucleotide-disulfide oxidoreductase family.</text>
</comment>
<sequence length="314" mass="33883">MTRGDKRRRKMYDVIIIGSGPAGLAAAIYAKRAALETLVLEKTPLSGGQIINTYEVDNYPGLPGISGMELGQKMRGHVDAEEAEVKTATVTDIEDKQDHKVVHTNQGDFETRTVVLAMGASHRQLGVPGEEDLCGMGVSYCATCDGAFFKNRDVAVVGGGDVALEDALFLARGCRKVYLIHRRDAFRGAKVLQQQVQAKENIVCLMDSVVDQILGQDMVEKLHISNTKTKEATDLPVQGIFIAVGIKPNTDTIQGLPKRDEAGYILAAEDGVTDIPGIFVAGDCRTKQLRQVITAAADGANAITSVEHYLCETH</sequence>
<evidence type="ECO:0000256" key="3">
    <source>
        <dbReference type="ARBA" id="ARBA00022827"/>
    </source>
</evidence>
<gene>
    <name evidence="11" type="primary">trxB</name>
    <name evidence="11" type="ORF">H8R94_04045</name>
</gene>
<evidence type="ECO:0000256" key="1">
    <source>
        <dbReference type="ARBA" id="ARBA00009333"/>
    </source>
</evidence>
<organism evidence="11 12">
    <name type="scientific">Roseburia lenta</name>
    <dbReference type="NCBI Taxonomy" id="2763061"/>
    <lineage>
        <taxon>Bacteria</taxon>
        <taxon>Bacillati</taxon>
        <taxon>Bacillota</taxon>
        <taxon>Clostridia</taxon>
        <taxon>Lachnospirales</taxon>
        <taxon>Lachnospiraceae</taxon>
        <taxon>Roseburia</taxon>
    </lineage>
</organism>
<keyword evidence="6 7" id="KW-0676">Redox-active center</keyword>
<dbReference type="EMBL" id="JACOPG010000002">
    <property type="protein sequence ID" value="MBC5685780.1"/>
    <property type="molecule type" value="Genomic_DNA"/>
</dbReference>
<dbReference type="Pfam" id="PF07992">
    <property type="entry name" value="Pyr_redox_2"/>
    <property type="match status" value="1"/>
</dbReference>